<evidence type="ECO:0000256" key="6">
    <source>
        <dbReference type="ARBA" id="ARBA00023237"/>
    </source>
</evidence>
<keyword evidence="6 7" id="KW-0998">Cell outer membrane</keyword>
<dbReference type="EMBL" id="AMEP01000029">
    <property type="protein sequence ID" value="EKY03627.1"/>
    <property type="molecule type" value="Genomic_DNA"/>
</dbReference>
<comment type="subcellular location">
    <subcellularLocation>
        <location evidence="1 7">Cell outer membrane</location>
        <topology evidence="1 7">Multi-pass membrane protein</topology>
    </subcellularLocation>
</comment>
<dbReference type="Proteomes" id="UP000010433">
    <property type="component" value="Unassembled WGS sequence"/>
</dbReference>
<dbReference type="STRING" id="1127699.HMPREF9151_00269"/>
<dbReference type="SUPFAM" id="SSF49464">
    <property type="entry name" value="Carboxypeptidase regulatory domain-like"/>
    <property type="match status" value="1"/>
</dbReference>
<dbReference type="Pfam" id="PF07715">
    <property type="entry name" value="Plug"/>
    <property type="match status" value="1"/>
</dbReference>
<dbReference type="NCBIfam" id="TIGR04056">
    <property type="entry name" value="OMP_RagA_SusC"/>
    <property type="match status" value="1"/>
</dbReference>
<dbReference type="InterPro" id="IPR036942">
    <property type="entry name" value="Beta-barrel_TonB_sf"/>
</dbReference>
<evidence type="ECO:0000256" key="7">
    <source>
        <dbReference type="PROSITE-ProRule" id="PRU01360"/>
    </source>
</evidence>
<dbReference type="InterPro" id="IPR023996">
    <property type="entry name" value="TonB-dep_OMP_SusC/RagA"/>
</dbReference>
<proteinExistence type="inferred from homology"/>
<comment type="caution">
    <text evidence="9">The sequence shown here is derived from an EMBL/GenBank/DDBJ whole genome shotgun (WGS) entry which is preliminary data.</text>
</comment>
<evidence type="ECO:0000313" key="9">
    <source>
        <dbReference type="EMBL" id="EKY03627.1"/>
    </source>
</evidence>
<dbReference type="HOGENOM" id="CLU_004317_0_1_10"/>
<organism evidence="9 10">
    <name type="scientific">Hoylesella saccharolytica F0055</name>
    <dbReference type="NCBI Taxonomy" id="1127699"/>
    <lineage>
        <taxon>Bacteria</taxon>
        <taxon>Pseudomonadati</taxon>
        <taxon>Bacteroidota</taxon>
        <taxon>Bacteroidia</taxon>
        <taxon>Bacteroidales</taxon>
        <taxon>Prevotellaceae</taxon>
        <taxon>Hoylesella</taxon>
    </lineage>
</organism>
<dbReference type="Gene3D" id="2.40.170.20">
    <property type="entry name" value="TonB-dependent receptor, beta-barrel domain"/>
    <property type="match status" value="1"/>
</dbReference>
<dbReference type="InterPro" id="IPR023997">
    <property type="entry name" value="TonB-dep_OMP_SusC/RagA_CS"/>
</dbReference>
<sequence length="1024" mass="114016">MRNVKQMRCTKQIGLFAFFLLPIIQPFTIQATANKQASTLQQTDEKRTGERLLSGNVTDKGNEPLIGVTVQINGMKRNAITNAEGRYRLYIPQGTCKVTFSYVGMKSQTISFNGGSESLQQNIVMHEDKQLDEVVVTGFYTRSKQTFTGAAKTYNGEELRGVSPTNILQALSVLDAGISITQNNAMGSNPNNLPDLVIRSTTSLATDNEAGLNTPLIVIDGVEQSLQALYDIDINDIERVDILKDASATSLYGENAANGVIVVERKRVSQSPVKVRYALTPVFSFADLSSYDLCNAAQKLELERLAGLYQSNSGSLDQTYFDKLAWVSSGINTDWISKAIRNSFSHTHSLSVSGRGQGLDYNVNGTYSDKQGVMKADGRTRYGMNVYLSYRAVKNLILTVRAGYDQVDVEHSKYGAFTNYTEANPYDSPFDLHGNLRRTLSFNQNNPLYEASLSSFSKSETRTTDISLDLRYNFRPNLYITAQGSYSSSRGTSDAFTSPESNLYTTTTDNMQKGLYRLGNTGSENQAAKMVGNWIHHVDDDGTMLTVNAGGEIKKQRSYSRMLSATGFLSDGLNDISYASSYPAGKQPEGSEDIATSVGAFVSANFVWKMRYFVDGSYRLSGSSKFGANNRYAPFWSAGMGYNLHNEDFIKKLGWVNSLRLRGSYGYTGSVKFSSYQAVTTYHYSNNYLHYSGVGAIPYGMSNPDLTWQTTKKMNIGLSSSLLGERLNINFDYYREMTDDMLIDMSLPPSSGATSVKSNIGRQKSNGYEFSVWAKLLDKNDKMWSVSVNGLHRSTTILGISDALKRWNSENAKSTNTAAPRLQYREGESPTAIYAVRSAGIDPASGKEIFIKTDGSYTYTYDVKDQVNCGDATPTLQGSISSQFRYKRFLLSVNFSYRFGGKMYNTTRAAKIENIDPQKNADIRAFTERWSRPGDVVPYLNISTTGGKSYVYTDRFVEKDNEFWFSGLQLRYDIPGEWAKKVFAERAYLSVGTQDLFRLTSAKYERGTAYPYSRDVNFTLNITF</sequence>
<feature type="domain" description="TonB-dependent receptor plug" evidence="8">
    <location>
        <begin position="144"/>
        <end position="260"/>
    </location>
</feature>
<name>L1NKA9_9BACT</name>
<protein>
    <submittedName>
        <fullName evidence="9">TonB-dependent receptor plug domain protein</fullName>
    </submittedName>
</protein>
<evidence type="ECO:0000256" key="5">
    <source>
        <dbReference type="ARBA" id="ARBA00023136"/>
    </source>
</evidence>
<dbReference type="PROSITE" id="PS52016">
    <property type="entry name" value="TONB_DEPENDENT_REC_3"/>
    <property type="match status" value="1"/>
</dbReference>
<keyword evidence="4 7" id="KW-0812">Transmembrane</keyword>
<dbReference type="AlphaFoldDB" id="L1NKA9"/>
<dbReference type="Pfam" id="PF13715">
    <property type="entry name" value="CarbopepD_reg_2"/>
    <property type="match status" value="1"/>
</dbReference>
<dbReference type="InterPro" id="IPR012910">
    <property type="entry name" value="Plug_dom"/>
</dbReference>
<dbReference type="InterPro" id="IPR037066">
    <property type="entry name" value="Plug_dom_sf"/>
</dbReference>
<keyword evidence="10" id="KW-1185">Reference proteome</keyword>
<dbReference type="InterPro" id="IPR039426">
    <property type="entry name" value="TonB-dep_rcpt-like"/>
</dbReference>
<reference evidence="9 10" key="1">
    <citation type="submission" date="2012-05" db="EMBL/GenBank/DDBJ databases">
        <authorList>
            <person name="Weinstock G."/>
            <person name="Sodergren E."/>
            <person name="Lobos E.A."/>
            <person name="Fulton L."/>
            <person name="Fulton R."/>
            <person name="Courtney L."/>
            <person name="Fronick C."/>
            <person name="O'Laughlin M."/>
            <person name="Godfrey J."/>
            <person name="Wilson R.M."/>
            <person name="Miner T."/>
            <person name="Farmer C."/>
            <person name="Delehaunty K."/>
            <person name="Cordes M."/>
            <person name="Minx P."/>
            <person name="Tomlinson C."/>
            <person name="Chen J."/>
            <person name="Wollam A."/>
            <person name="Pepin K.H."/>
            <person name="Bhonagiri V."/>
            <person name="Zhang X."/>
            <person name="Suruliraj S."/>
            <person name="Warren W."/>
            <person name="Mitreva M."/>
            <person name="Mardis E.R."/>
            <person name="Wilson R.K."/>
        </authorList>
    </citation>
    <scope>NUCLEOTIDE SEQUENCE [LARGE SCALE GENOMIC DNA]</scope>
    <source>
        <strain evidence="9 10">F0055</strain>
    </source>
</reference>
<keyword evidence="9" id="KW-0675">Receptor</keyword>
<evidence type="ECO:0000313" key="10">
    <source>
        <dbReference type="Proteomes" id="UP000010433"/>
    </source>
</evidence>
<dbReference type="PATRIC" id="fig|1127699.3.peg.239"/>
<dbReference type="GO" id="GO:0009279">
    <property type="term" value="C:cell outer membrane"/>
    <property type="evidence" value="ECO:0007669"/>
    <property type="project" value="UniProtKB-SubCell"/>
</dbReference>
<evidence type="ECO:0000259" key="8">
    <source>
        <dbReference type="Pfam" id="PF07715"/>
    </source>
</evidence>
<dbReference type="Gene3D" id="2.60.40.1120">
    <property type="entry name" value="Carboxypeptidase-like, regulatory domain"/>
    <property type="match status" value="1"/>
</dbReference>
<dbReference type="RefSeq" id="WP_009163444.1">
    <property type="nucleotide sequence ID" value="NZ_KB291029.1"/>
</dbReference>
<dbReference type="NCBIfam" id="TIGR04057">
    <property type="entry name" value="SusC_RagA_signa"/>
    <property type="match status" value="1"/>
</dbReference>
<evidence type="ECO:0000256" key="4">
    <source>
        <dbReference type="ARBA" id="ARBA00022692"/>
    </source>
</evidence>
<keyword evidence="5 7" id="KW-0472">Membrane</keyword>
<dbReference type="SUPFAM" id="SSF56935">
    <property type="entry name" value="Porins"/>
    <property type="match status" value="1"/>
</dbReference>
<keyword evidence="2 7" id="KW-0813">Transport</keyword>
<comment type="similarity">
    <text evidence="7">Belongs to the TonB-dependent receptor family.</text>
</comment>
<dbReference type="InterPro" id="IPR008969">
    <property type="entry name" value="CarboxyPept-like_regulatory"/>
</dbReference>
<evidence type="ECO:0000256" key="1">
    <source>
        <dbReference type="ARBA" id="ARBA00004571"/>
    </source>
</evidence>
<accession>L1NKA9</accession>
<dbReference type="Gene3D" id="2.170.130.10">
    <property type="entry name" value="TonB-dependent receptor, plug domain"/>
    <property type="match status" value="1"/>
</dbReference>
<keyword evidence="3 7" id="KW-1134">Transmembrane beta strand</keyword>
<evidence type="ECO:0000256" key="3">
    <source>
        <dbReference type="ARBA" id="ARBA00022452"/>
    </source>
</evidence>
<evidence type="ECO:0000256" key="2">
    <source>
        <dbReference type="ARBA" id="ARBA00022448"/>
    </source>
</evidence>
<gene>
    <name evidence="9" type="ORF">HMPREF9151_00269</name>
</gene>